<evidence type="ECO:0000313" key="2">
    <source>
        <dbReference type="EMBL" id="RGP80660.1"/>
    </source>
</evidence>
<protein>
    <submittedName>
        <fullName evidence="2">Uncharacterized protein</fullName>
    </submittedName>
</protein>
<feature type="compositionally biased region" description="Polar residues" evidence="1">
    <location>
        <begin position="1"/>
        <end position="12"/>
    </location>
</feature>
<evidence type="ECO:0000256" key="1">
    <source>
        <dbReference type="SAM" id="MobiDB-lite"/>
    </source>
</evidence>
<feature type="region of interest" description="Disordered" evidence="1">
    <location>
        <begin position="98"/>
        <end position="122"/>
    </location>
</feature>
<evidence type="ECO:0000313" key="3">
    <source>
        <dbReference type="Proteomes" id="UP000266234"/>
    </source>
</evidence>
<feature type="compositionally biased region" description="Polar residues" evidence="1">
    <location>
        <begin position="24"/>
        <end position="38"/>
    </location>
</feature>
<keyword evidence="3" id="KW-1185">Reference proteome</keyword>
<dbReference type="EMBL" id="PXOG01000025">
    <property type="protein sequence ID" value="RGP80660.1"/>
    <property type="molecule type" value="Genomic_DNA"/>
</dbReference>
<dbReference type="Proteomes" id="UP000266234">
    <property type="component" value="Unassembled WGS sequence"/>
</dbReference>
<feature type="compositionally biased region" description="Polar residues" evidence="1">
    <location>
        <begin position="113"/>
        <end position="122"/>
    </location>
</feature>
<sequence>MCEQPEAQQQAHGDNGQPRKGCENCTQALSTQDQNNRSHTQHGETYYVPASQGPVTQDFHHRSMITIQSQQESPQEVWFHSPTQVVIYHPTLYMPQTAPQEAAAAKTTEPKTNGNGQEGPSA</sequence>
<dbReference type="AlphaFoldDB" id="A0A395T7H4"/>
<comment type="caution">
    <text evidence="2">The sequence shown here is derived from an EMBL/GenBank/DDBJ whole genome shotgun (WGS) entry which is preliminary data.</text>
</comment>
<feature type="compositionally biased region" description="Low complexity" evidence="1">
    <location>
        <begin position="98"/>
        <end position="112"/>
    </location>
</feature>
<gene>
    <name evidence="2" type="ORF">FLONG3_1135</name>
</gene>
<organism evidence="2 3">
    <name type="scientific">Fusarium longipes</name>
    <dbReference type="NCBI Taxonomy" id="694270"/>
    <lineage>
        <taxon>Eukaryota</taxon>
        <taxon>Fungi</taxon>
        <taxon>Dikarya</taxon>
        <taxon>Ascomycota</taxon>
        <taxon>Pezizomycotina</taxon>
        <taxon>Sordariomycetes</taxon>
        <taxon>Hypocreomycetidae</taxon>
        <taxon>Hypocreales</taxon>
        <taxon>Nectriaceae</taxon>
        <taxon>Fusarium</taxon>
    </lineage>
</organism>
<proteinExistence type="predicted"/>
<dbReference type="OrthoDB" id="5095978at2759"/>
<feature type="region of interest" description="Disordered" evidence="1">
    <location>
        <begin position="1"/>
        <end position="55"/>
    </location>
</feature>
<accession>A0A395T7H4</accession>
<reference evidence="2 3" key="1">
    <citation type="journal article" date="2018" name="PLoS Pathog.">
        <title>Evolution of structural diversity of trichothecenes, a family of toxins produced by plant pathogenic and entomopathogenic fungi.</title>
        <authorList>
            <person name="Proctor R.H."/>
            <person name="McCormick S.P."/>
            <person name="Kim H.S."/>
            <person name="Cardoza R.E."/>
            <person name="Stanley A.M."/>
            <person name="Lindo L."/>
            <person name="Kelly A."/>
            <person name="Brown D.W."/>
            <person name="Lee T."/>
            <person name="Vaughan M.M."/>
            <person name="Alexander N.J."/>
            <person name="Busman M."/>
            <person name="Gutierrez S."/>
        </authorList>
    </citation>
    <scope>NUCLEOTIDE SEQUENCE [LARGE SCALE GENOMIC DNA]</scope>
    <source>
        <strain evidence="2 3">NRRL 20695</strain>
    </source>
</reference>
<name>A0A395T7H4_9HYPO</name>